<organism evidence="5 6">
    <name type="scientific">Mycolicibacter heraklionensis</name>
    <dbReference type="NCBI Taxonomy" id="512402"/>
    <lineage>
        <taxon>Bacteria</taxon>
        <taxon>Bacillati</taxon>
        <taxon>Actinomycetota</taxon>
        <taxon>Actinomycetes</taxon>
        <taxon>Mycobacteriales</taxon>
        <taxon>Mycobacteriaceae</taxon>
        <taxon>Mycolicibacter</taxon>
    </lineage>
</organism>
<evidence type="ECO:0000313" key="5">
    <source>
        <dbReference type="EMBL" id="OBK82137.1"/>
    </source>
</evidence>
<dbReference type="Pfam" id="PF04586">
    <property type="entry name" value="Peptidase_S78"/>
    <property type="match status" value="1"/>
</dbReference>
<dbReference type="AlphaFoldDB" id="A0AA91EYN1"/>
<evidence type="ECO:0000256" key="1">
    <source>
        <dbReference type="ARBA" id="ARBA00022612"/>
    </source>
</evidence>
<dbReference type="GO" id="GO:0008233">
    <property type="term" value="F:peptidase activity"/>
    <property type="evidence" value="ECO:0007669"/>
    <property type="project" value="UniProtKB-KW"/>
</dbReference>
<accession>A0AA91EYN1</accession>
<dbReference type="Proteomes" id="UP000093712">
    <property type="component" value="Unassembled WGS sequence"/>
</dbReference>
<dbReference type="InterPro" id="IPR054613">
    <property type="entry name" value="Peptidase_S78_dom"/>
</dbReference>
<feature type="domain" description="Prohead serine protease" evidence="4">
    <location>
        <begin position="15"/>
        <end position="156"/>
    </location>
</feature>
<name>A0AA91EYN1_9MYCO</name>
<proteinExistence type="predicted"/>
<evidence type="ECO:0000256" key="2">
    <source>
        <dbReference type="ARBA" id="ARBA00022670"/>
    </source>
</evidence>
<dbReference type="EMBL" id="LZME01000131">
    <property type="protein sequence ID" value="OBK82137.1"/>
    <property type="molecule type" value="Genomic_DNA"/>
</dbReference>
<dbReference type="NCBIfam" id="TIGR01543">
    <property type="entry name" value="proheadase_HK97"/>
    <property type="match status" value="1"/>
</dbReference>
<sequence length="175" mass="19200">MTQILYRTAELTPGDGRTVYGLAVPFGQVATVSDAGGRPYREMFERGSFRRTIAERGNKVRLLIGHDHRRLPIGKATALEERADGLYCEFYVSRTSAGDDALIAVRDGLAGGFSVGFAGIREHWDGDVLVRTEVALREVSVTEFPAYSGAAISGVRHNSTTISRQFAELWLLAHQ</sequence>
<keyword evidence="1" id="KW-1188">Viral release from host cell</keyword>
<evidence type="ECO:0000256" key="3">
    <source>
        <dbReference type="ARBA" id="ARBA00022801"/>
    </source>
</evidence>
<keyword evidence="3" id="KW-0378">Hydrolase</keyword>
<dbReference type="InterPro" id="IPR006433">
    <property type="entry name" value="Prohead_protease"/>
</dbReference>
<keyword evidence="2" id="KW-0645">Protease</keyword>
<protein>
    <recommendedName>
        <fullName evidence="4">Prohead serine protease domain-containing protein</fullName>
    </recommendedName>
</protein>
<comment type="caution">
    <text evidence="5">The sequence shown here is derived from an EMBL/GenBank/DDBJ whole genome shotgun (WGS) entry which is preliminary data.</text>
</comment>
<dbReference type="GO" id="GO:0006508">
    <property type="term" value="P:proteolysis"/>
    <property type="evidence" value="ECO:0007669"/>
    <property type="project" value="UniProtKB-KW"/>
</dbReference>
<dbReference type="RefSeq" id="WP_065041839.1">
    <property type="nucleotide sequence ID" value="NZ_LZME01000131.1"/>
</dbReference>
<evidence type="ECO:0000313" key="6">
    <source>
        <dbReference type="Proteomes" id="UP000093712"/>
    </source>
</evidence>
<evidence type="ECO:0000259" key="4">
    <source>
        <dbReference type="Pfam" id="PF04586"/>
    </source>
</evidence>
<reference evidence="5 6" key="1">
    <citation type="submission" date="2016-06" db="EMBL/GenBank/DDBJ databases">
        <authorList>
            <person name="Sutton G."/>
            <person name="Brinkac L."/>
            <person name="Sanka R."/>
            <person name="Adams M."/>
            <person name="Lau E."/>
            <person name="Garcia-Basteiro A."/>
            <person name="Lopez-Varela E."/>
            <person name="Palencia S."/>
        </authorList>
    </citation>
    <scope>NUCLEOTIDE SEQUENCE [LARGE SCALE GENOMIC DNA]</scope>
    <source>
        <strain evidence="5 6">1211594.5</strain>
    </source>
</reference>
<gene>
    <name evidence="5" type="ORF">A5649_09790</name>
</gene>